<feature type="compositionally biased region" description="Basic and acidic residues" evidence="1">
    <location>
        <begin position="39"/>
        <end position="49"/>
    </location>
</feature>
<protein>
    <submittedName>
        <fullName evidence="2">Uncharacterized protein</fullName>
    </submittedName>
</protein>
<organism evidence="2 3">
    <name type="scientific">Ruthenibacterium intestinale</name>
    <dbReference type="NCBI Taxonomy" id="3133163"/>
    <lineage>
        <taxon>Bacteria</taxon>
        <taxon>Bacillati</taxon>
        <taxon>Bacillota</taxon>
        <taxon>Clostridia</taxon>
        <taxon>Eubacteriales</taxon>
        <taxon>Oscillospiraceae</taxon>
        <taxon>Ruthenibacterium</taxon>
    </lineage>
</organism>
<reference evidence="2 3" key="1">
    <citation type="submission" date="2024-03" db="EMBL/GenBank/DDBJ databases">
        <title>Human intestinal bacterial collection.</title>
        <authorList>
            <person name="Pauvert C."/>
            <person name="Hitch T.C.A."/>
            <person name="Clavel T."/>
        </authorList>
    </citation>
    <scope>NUCLEOTIDE SEQUENCE [LARGE SCALE GENOMIC DNA]</scope>
    <source>
        <strain evidence="2 3">CLA-JM-H11</strain>
    </source>
</reference>
<name>A0ABV1GFS1_9FIRM</name>
<accession>A0ABV1GFS1</accession>
<dbReference type="RefSeq" id="WP_349216050.1">
    <property type="nucleotide sequence ID" value="NZ_JBBMFA010000092.1"/>
</dbReference>
<comment type="caution">
    <text evidence="2">The sequence shown here is derived from an EMBL/GenBank/DDBJ whole genome shotgun (WGS) entry which is preliminary data.</text>
</comment>
<proteinExistence type="predicted"/>
<gene>
    <name evidence="2" type="ORF">WMO24_08860</name>
</gene>
<dbReference type="Proteomes" id="UP001477672">
    <property type="component" value="Unassembled WGS sequence"/>
</dbReference>
<dbReference type="EMBL" id="JBBMFA010000092">
    <property type="protein sequence ID" value="MEQ2520538.1"/>
    <property type="molecule type" value="Genomic_DNA"/>
</dbReference>
<evidence type="ECO:0000313" key="2">
    <source>
        <dbReference type="EMBL" id="MEQ2520538.1"/>
    </source>
</evidence>
<keyword evidence="3" id="KW-1185">Reference proteome</keyword>
<sequence length="49" mass="5825">MYQQEINEFVESTPVRDCNPAFTSQENYDLSTWNDVPQDTEKKEQIAER</sequence>
<evidence type="ECO:0000256" key="1">
    <source>
        <dbReference type="SAM" id="MobiDB-lite"/>
    </source>
</evidence>
<feature type="region of interest" description="Disordered" evidence="1">
    <location>
        <begin position="29"/>
        <end position="49"/>
    </location>
</feature>
<evidence type="ECO:0000313" key="3">
    <source>
        <dbReference type="Proteomes" id="UP001477672"/>
    </source>
</evidence>